<dbReference type="PANTHER" id="PTHR24111:SF0">
    <property type="entry name" value="LEUCINE-RICH REPEAT-CONTAINING PROTEIN"/>
    <property type="match status" value="1"/>
</dbReference>
<evidence type="ECO:0000313" key="4">
    <source>
        <dbReference type="EMBL" id="PNH10369.1"/>
    </source>
</evidence>
<evidence type="ECO:0000313" key="5">
    <source>
        <dbReference type="Proteomes" id="UP000236333"/>
    </source>
</evidence>
<dbReference type="AlphaFoldDB" id="A0A2J8ACX3"/>
<sequence>WKALELTWGALQGCAVSHAQLKPLLQAALAEASRLGAPQLVVRQLDVDEVLGRCLALALEAFPAFSALKLYELNLYDEALGRLSSALLTTEHLRALVLDTVWASASGWGALGSALKMNTSLQVLRMRYCLGGAALPALCGALADQQGVLATLQLSHNELRDAGVGELCKALTRSCSHPGARPSRVTDLELSQNLASKQCAPGLAAMLRVCKGLRRLDLSYNDLGAEGTRELCRALAYAPHIASLSLAATGADDSTVEALSRSLSFSTAGAQLESGGLEVLSLAQNRITQQGAAQLAAAARRPGCGLADVDLAGNGQIGEQGAKAWAAVLSAPGARLRRLVLSGCEVPDGGAYALGAALKANSSLLELGLAENHISTTGLGLLAEVVKVNGALRVLDVSCNMVGPQGMLPFSQMAHLHGHVYFSKAHDHTVKRVGSCLVKAELLREYRAVEAVKNSQQPWEEERGQRRQAAADFYYSPGSADDNPFLPPPGAAEHHLYSDRNPFLSPAESYVNPFLSPQPSGGPYVNPFLSPAQSYVNPFLSPQPSEPAEAADGEGAADGPGGRTHATRVLSRR</sequence>
<evidence type="ECO:0000256" key="1">
    <source>
        <dbReference type="ARBA" id="ARBA00004430"/>
    </source>
</evidence>
<protein>
    <submittedName>
        <fullName evidence="4">Protein NLRC3</fullName>
    </submittedName>
</protein>
<dbReference type="Pfam" id="PF13516">
    <property type="entry name" value="LRR_6"/>
    <property type="match status" value="2"/>
</dbReference>
<evidence type="ECO:0000256" key="2">
    <source>
        <dbReference type="ARBA" id="ARBA00022737"/>
    </source>
</evidence>
<dbReference type="InterPro" id="IPR001611">
    <property type="entry name" value="Leu-rich_rpt"/>
</dbReference>
<reference evidence="4 5" key="1">
    <citation type="journal article" date="2017" name="Mol. Biol. Evol.">
        <title>The 4-celled Tetrabaena socialis nuclear genome reveals the essential components for genetic control of cell number at the origin of multicellularity in the volvocine lineage.</title>
        <authorList>
            <person name="Featherston J."/>
            <person name="Arakaki Y."/>
            <person name="Hanschen E.R."/>
            <person name="Ferris P.J."/>
            <person name="Michod R.E."/>
            <person name="Olson B.J.S.C."/>
            <person name="Nozaki H."/>
            <person name="Durand P.M."/>
        </authorList>
    </citation>
    <scope>NUCLEOTIDE SEQUENCE [LARGE SCALE GENOMIC DNA]</scope>
    <source>
        <strain evidence="4 5">NIES-571</strain>
    </source>
</reference>
<dbReference type="Gene3D" id="3.80.10.10">
    <property type="entry name" value="Ribonuclease Inhibitor"/>
    <property type="match status" value="3"/>
</dbReference>
<keyword evidence="2" id="KW-0677">Repeat</keyword>
<accession>A0A2J8ACX3</accession>
<feature type="region of interest" description="Disordered" evidence="3">
    <location>
        <begin position="535"/>
        <end position="573"/>
    </location>
</feature>
<dbReference type="Proteomes" id="UP000236333">
    <property type="component" value="Unassembled WGS sequence"/>
</dbReference>
<dbReference type="OrthoDB" id="120976at2759"/>
<dbReference type="GO" id="GO:0005930">
    <property type="term" value="C:axoneme"/>
    <property type="evidence" value="ECO:0007669"/>
    <property type="project" value="UniProtKB-SubCell"/>
</dbReference>
<dbReference type="InterPro" id="IPR032675">
    <property type="entry name" value="LRR_dom_sf"/>
</dbReference>
<dbReference type="EMBL" id="PGGS01000058">
    <property type="protein sequence ID" value="PNH10369.1"/>
    <property type="molecule type" value="Genomic_DNA"/>
</dbReference>
<dbReference type="InterPro" id="IPR052201">
    <property type="entry name" value="LRR-containing_regulator"/>
</dbReference>
<feature type="non-terminal residue" evidence="4">
    <location>
        <position position="1"/>
    </location>
</feature>
<organism evidence="4 5">
    <name type="scientific">Tetrabaena socialis</name>
    <dbReference type="NCBI Taxonomy" id="47790"/>
    <lineage>
        <taxon>Eukaryota</taxon>
        <taxon>Viridiplantae</taxon>
        <taxon>Chlorophyta</taxon>
        <taxon>core chlorophytes</taxon>
        <taxon>Chlorophyceae</taxon>
        <taxon>CS clade</taxon>
        <taxon>Chlamydomonadales</taxon>
        <taxon>Tetrabaenaceae</taxon>
        <taxon>Tetrabaena</taxon>
    </lineage>
</organism>
<dbReference type="SMART" id="SM00368">
    <property type="entry name" value="LRR_RI"/>
    <property type="match status" value="8"/>
</dbReference>
<gene>
    <name evidence="4" type="ORF">TSOC_002891</name>
</gene>
<dbReference type="SUPFAM" id="SSF52047">
    <property type="entry name" value="RNI-like"/>
    <property type="match status" value="1"/>
</dbReference>
<proteinExistence type="predicted"/>
<comment type="subcellular location">
    <subcellularLocation>
        <location evidence="1">Cytoplasm</location>
        <location evidence="1">Cytoskeleton</location>
        <location evidence="1">Cilium axoneme</location>
    </subcellularLocation>
</comment>
<dbReference type="PANTHER" id="PTHR24111">
    <property type="entry name" value="LEUCINE-RICH REPEAT-CONTAINING PROTEIN 34"/>
    <property type="match status" value="1"/>
</dbReference>
<feature type="non-terminal residue" evidence="4">
    <location>
        <position position="573"/>
    </location>
</feature>
<evidence type="ECO:0000256" key="3">
    <source>
        <dbReference type="SAM" id="MobiDB-lite"/>
    </source>
</evidence>
<keyword evidence="5" id="KW-1185">Reference proteome</keyword>
<comment type="caution">
    <text evidence="4">The sequence shown here is derived from an EMBL/GenBank/DDBJ whole genome shotgun (WGS) entry which is preliminary data.</text>
</comment>
<name>A0A2J8ACX3_9CHLO</name>